<dbReference type="InterPro" id="IPR040255">
    <property type="entry name" value="Non-specific_endonuclease"/>
</dbReference>
<accession>A0AA87RHG5</accession>
<evidence type="ECO:0000313" key="6">
    <source>
        <dbReference type="Proteomes" id="UP000321749"/>
    </source>
</evidence>
<dbReference type="SMART" id="SM00892">
    <property type="entry name" value="Endonuclease_NS"/>
    <property type="match status" value="1"/>
</dbReference>
<dbReference type="GO" id="GO:0004519">
    <property type="term" value="F:endonuclease activity"/>
    <property type="evidence" value="ECO:0007669"/>
    <property type="project" value="TreeGrafter"/>
</dbReference>
<dbReference type="InterPro" id="IPR000182">
    <property type="entry name" value="GNAT_dom"/>
</dbReference>
<dbReference type="InterPro" id="IPR020821">
    <property type="entry name" value="ENPP1-3/EXOG-like_nuc-like"/>
</dbReference>
<evidence type="ECO:0000256" key="3">
    <source>
        <dbReference type="SAM" id="SignalP"/>
    </source>
</evidence>
<dbReference type="GO" id="GO:0046872">
    <property type="term" value="F:metal ion binding"/>
    <property type="evidence" value="ECO:0007669"/>
    <property type="project" value="UniProtKB-KW"/>
</dbReference>
<dbReference type="PROSITE" id="PS51257">
    <property type="entry name" value="PROKAR_LIPOPROTEIN"/>
    <property type="match status" value="1"/>
</dbReference>
<dbReference type="Pfam" id="PF01223">
    <property type="entry name" value="Endonuclease_NS"/>
    <property type="match status" value="1"/>
</dbReference>
<keyword evidence="3" id="KW-0732">Signal</keyword>
<dbReference type="PANTHER" id="PTHR13966">
    <property type="entry name" value="ENDONUCLEASE RELATED"/>
    <property type="match status" value="1"/>
</dbReference>
<dbReference type="InterPro" id="IPR001604">
    <property type="entry name" value="Endo_G_ENPP1-like_dom"/>
</dbReference>
<proteinExistence type="predicted"/>
<dbReference type="GO" id="GO:0016747">
    <property type="term" value="F:acyltransferase activity, transferring groups other than amino-acyl groups"/>
    <property type="evidence" value="ECO:0007669"/>
    <property type="project" value="InterPro"/>
</dbReference>
<keyword evidence="2" id="KW-0479">Metal-binding</keyword>
<feature type="chain" id="PRO_5041730183" description="N-acetyltransferase domain-containing protein" evidence="3">
    <location>
        <begin position="25"/>
        <end position="461"/>
    </location>
</feature>
<feature type="active site" description="Proton acceptor" evidence="1">
    <location>
        <position position="295"/>
    </location>
</feature>
<gene>
    <name evidence="5" type="ORF">ABA31_19700</name>
</gene>
<dbReference type="Proteomes" id="UP000321749">
    <property type="component" value="Unassembled WGS sequence"/>
</dbReference>
<dbReference type="SUPFAM" id="SSF55729">
    <property type="entry name" value="Acyl-CoA N-acyltransferases (Nat)"/>
    <property type="match status" value="1"/>
</dbReference>
<dbReference type="SMART" id="SM00477">
    <property type="entry name" value="NUC"/>
    <property type="match status" value="1"/>
</dbReference>
<dbReference type="GO" id="GO:0003676">
    <property type="term" value="F:nucleic acid binding"/>
    <property type="evidence" value="ECO:0007669"/>
    <property type="project" value="InterPro"/>
</dbReference>
<evidence type="ECO:0000313" key="5">
    <source>
        <dbReference type="EMBL" id="GEK80619.1"/>
    </source>
</evidence>
<feature type="signal peptide" evidence="3">
    <location>
        <begin position="1"/>
        <end position="24"/>
    </location>
</feature>
<feature type="domain" description="N-acetyltransferase" evidence="4">
    <location>
        <begin position="37"/>
        <end position="182"/>
    </location>
</feature>
<dbReference type="EMBL" id="BJUU01000012">
    <property type="protein sequence ID" value="GEK80619.1"/>
    <property type="molecule type" value="Genomic_DNA"/>
</dbReference>
<dbReference type="InterPro" id="IPR044929">
    <property type="entry name" value="DNA/RNA_non-sp_Endonuclease_sf"/>
</dbReference>
<dbReference type="PANTHER" id="PTHR13966:SF5">
    <property type="entry name" value="ENDONUCLEASE G, MITOCHONDRIAL"/>
    <property type="match status" value="1"/>
</dbReference>
<feature type="binding site" evidence="2">
    <location>
        <position position="331"/>
    </location>
    <ligand>
        <name>Mg(2+)</name>
        <dbReference type="ChEBI" id="CHEBI:18420"/>
        <note>catalytic</note>
    </ligand>
</feature>
<dbReference type="InterPro" id="IPR016181">
    <property type="entry name" value="Acyl_CoA_acyltransferase"/>
</dbReference>
<dbReference type="GO" id="GO:0016787">
    <property type="term" value="F:hydrolase activity"/>
    <property type="evidence" value="ECO:0007669"/>
    <property type="project" value="InterPro"/>
</dbReference>
<dbReference type="AlphaFoldDB" id="A0AA87RHG5"/>
<sequence length="461" mass="50016">MRVERMMSVIVCVCVSLLMYPTVAPPAGHSLWSSCCGTLVPTTEGERVIAFEQRLPTAAEQRSVAESVGWDDHFDWASLPASLDGSLHGVVALEGGLAVGVGRLVGDGVRYFAVQDVMVRPDATDQGIASAIVERLLAWVRGSAPAEAVIGLFASPAAVGVYAELGFVAADDDPLGMTLTLDGEGPVRASRASTPVEALGYDAGPLGYDPGFLGTAIAAPTPAENPDAPVLDYVHFSVTMHLARRLAWSVAWNVDGRRFHPGIGRASGFSLDDRLTEEQQTGEAVYRDNDLDRGHIARRADLLWGTLEQAKQANRDSFTFTNITPQMAGFNQSSRGGIWGELEHGVLDLEALVDRRISVFGGPVLAVDDPHYRGLVQVPRDHWKIVVYRLGDALRSKAFLLTQDLDGLRTAYLDAFRTYELGLDDLAARTGLSFDRLPGADDRTARQRPPREIVELDDLRW</sequence>
<evidence type="ECO:0000256" key="2">
    <source>
        <dbReference type="PIRSR" id="PIRSR640255-2"/>
    </source>
</evidence>
<comment type="caution">
    <text evidence="5">The sequence shown here is derived from an EMBL/GenBank/DDBJ whole genome shotgun (WGS) entry which is preliminary data.</text>
</comment>
<dbReference type="Pfam" id="PF00583">
    <property type="entry name" value="Acetyltransf_1"/>
    <property type="match status" value="1"/>
</dbReference>
<dbReference type="Gene3D" id="3.40.570.10">
    <property type="entry name" value="Extracellular Endonuclease, subunit A"/>
    <property type="match status" value="1"/>
</dbReference>
<evidence type="ECO:0000256" key="1">
    <source>
        <dbReference type="PIRSR" id="PIRSR640255-1"/>
    </source>
</evidence>
<name>A0AA87RHG5_9MICO</name>
<reference evidence="5 6" key="1">
    <citation type="submission" date="2019-07" db="EMBL/GenBank/DDBJ databases">
        <title>Whole genome shotgun sequence of Agrococcus baldri NBRC 103055.</title>
        <authorList>
            <person name="Hosoyama A."/>
            <person name="Uohara A."/>
            <person name="Ohji S."/>
            <person name="Ichikawa N."/>
        </authorList>
    </citation>
    <scope>NUCLEOTIDE SEQUENCE [LARGE SCALE GENOMIC DNA]</scope>
    <source>
        <strain evidence="5 6">NBRC 103055</strain>
    </source>
</reference>
<dbReference type="PROSITE" id="PS51186">
    <property type="entry name" value="GNAT"/>
    <property type="match status" value="1"/>
</dbReference>
<dbReference type="InterPro" id="IPR044925">
    <property type="entry name" value="His-Me_finger_sf"/>
</dbReference>
<keyword evidence="6" id="KW-1185">Reference proteome</keyword>
<dbReference type="CDD" id="cd04301">
    <property type="entry name" value="NAT_SF"/>
    <property type="match status" value="1"/>
</dbReference>
<dbReference type="SUPFAM" id="SSF54060">
    <property type="entry name" value="His-Me finger endonucleases"/>
    <property type="match status" value="1"/>
</dbReference>
<organism evidence="5 6">
    <name type="scientific">Agrococcus baldri</name>
    <dbReference type="NCBI Taxonomy" id="153730"/>
    <lineage>
        <taxon>Bacteria</taxon>
        <taxon>Bacillati</taxon>
        <taxon>Actinomycetota</taxon>
        <taxon>Actinomycetes</taxon>
        <taxon>Micrococcales</taxon>
        <taxon>Microbacteriaceae</taxon>
        <taxon>Agrococcus</taxon>
    </lineage>
</organism>
<evidence type="ECO:0000259" key="4">
    <source>
        <dbReference type="PROSITE" id="PS51186"/>
    </source>
</evidence>
<protein>
    <recommendedName>
        <fullName evidence="4">N-acetyltransferase domain-containing protein</fullName>
    </recommendedName>
</protein>
<dbReference type="Gene3D" id="3.40.630.30">
    <property type="match status" value="1"/>
</dbReference>